<reference evidence="2" key="1">
    <citation type="submission" date="2015-11" db="EMBL/GenBank/DDBJ databases">
        <title>De novo transcriptome assembly of four potential Pierce s Disease insect vectors from Arizona vineyards.</title>
        <authorList>
            <person name="Tassone E.E."/>
        </authorList>
    </citation>
    <scope>NUCLEOTIDE SEQUENCE</scope>
</reference>
<feature type="compositionally biased region" description="Low complexity" evidence="1">
    <location>
        <begin position="91"/>
        <end position="102"/>
    </location>
</feature>
<organism evidence="2">
    <name type="scientific">Graphocephala atropunctata</name>
    <dbReference type="NCBI Taxonomy" id="36148"/>
    <lineage>
        <taxon>Eukaryota</taxon>
        <taxon>Metazoa</taxon>
        <taxon>Ecdysozoa</taxon>
        <taxon>Arthropoda</taxon>
        <taxon>Hexapoda</taxon>
        <taxon>Insecta</taxon>
        <taxon>Pterygota</taxon>
        <taxon>Neoptera</taxon>
        <taxon>Paraneoptera</taxon>
        <taxon>Hemiptera</taxon>
        <taxon>Auchenorrhyncha</taxon>
        <taxon>Membracoidea</taxon>
        <taxon>Cicadellidae</taxon>
        <taxon>Cicadellinae</taxon>
        <taxon>Cicadellini</taxon>
        <taxon>Graphocephala</taxon>
    </lineage>
</organism>
<feature type="compositionally biased region" description="Polar residues" evidence="1">
    <location>
        <begin position="17"/>
        <end position="37"/>
    </location>
</feature>
<accession>A0A1B6KGT9</accession>
<evidence type="ECO:0000313" key="2">
    <source>
        <dbReference type="EMBL" id="JAT10663.1"/>
    </source>
</evidence>
<feature type="compositionally biased region" description="Low complexity" evidence="1">
    <location>
        <begin position="1"/>
        <end position="16"/>
    </location>
</feature>
<evidence type="ECO:0000256" key="1">
    <source>
        <dbReference type="SAM" id="MobiDB-lite"/>
    </source>
</evidence>
<proteinExistence type="predicted"/>
<protein>
    <submittedName>
        <fullName evidence="2">Uncharacterized protein</fullName>
    </submittedName>
</protein>
<feature type="region of interest" description="Disordered" evidence="1">
    <location>
        <begin position="1"/>
        <end position="152"/>
    </location>
</feature>
<feature type="non-terminal residue" evidence="2">
    <location>
        <position position="152"/>
    </location>
</feature>
<feature type="non-terminal residue" evidence="2">
    <location>
        <position position="1"/>
    </location>
</feature>
<gene>
    <name evidence="2" type="ORF">g.51597</name>
</gene>
<dbReference type="AlphaFoldDB" id="A0A1B6KGT9"/>
<feature type="compositionally biased region" description="Polar residues" evidence="1">
    <location>
        <begin position="60"/>
        <end position="70"/>
    </location>
</feature>
<name>A0A1B6KGT9_9HEMI</name>
<feature type="compositionally biased region" description="Polar residues" evidence="1">
    <location>
        <begin position="128"/>
        <end position="137"/>
    </location>
</feature>
<sequence length="152" mass="16340">RSNSNSFSPSLSLISPTESAPKSPMSYQAPKSPQETGPRSPRIGNRSPSEPKSPRYTPKSPLTPTSNNHFNFPPSPSFNTKSPGATKQRKFSFSGPKSPLKSPKSRIARSPSTESATDTRDVGEECSTMATSLSRPSSPRGLAYLASRRGSR</sequence>
<dbReference type="EMBL" id="GEBQ01029314">
    <property type="protein sequence ID" value="JAT10663.1"/>
    <property type="molecule type" value="Transcribed_RNA"/>
</dbReference>